<protein>
    <recommendedName>
        <fullName evidence="3">Homing endonuclease LAGLIDADG domain-containing protein</fullName>
    </recommendedName>
</protein>
<dbReference type="SUPFAM" id="SSF55608">
    <property type="entry name" value="Homing endonucleases"/>
    <property type="match status" value="2"/>
</dbReference>
<sequence length="311" mass="34453">MLYPLSYEGMVQAKGTCCAYSDSMVDSIGTRVCDGCSRRFIRTSRHRLCSACEYRRQQAKAPCSCGSPKSLKAKQCRSCAYGSTPIVDEPDQARLAWIAGLIEGEGTFVRRRSGGGVVRVQMTDLDVIETLAEHLPFAPRVRPYTPKVDHHKPSWILTVQRRDDLFWLVTKICPLLSARRREAATLLVSNFTNPPTLPSPSWPYTLSDPAGAAWAAGLVEGEGWIGPPYLEVTSTDLDVLERLAQLAGGGSITAAKRGKENHRPAHRWQLYRKGLLLPFLDAIRPWMLSRRTIAVDRLVSVRVPGLEPGVP</sequence>
<dbReference type="EMBL" id="RBAN01000002">
    <property type="protein sequence ID" value="RKN56018.1"/>
    <property type="molecule type" value="Genomic_DNA"/>
</dbReference>
<reference evidence="1 2" key="1">
    <citation type="journal article" date="2015" name="Int. J. Syst. Evol. Microbiol.">
        <title>Micromonospora costi sp. nov., isolated from a leaf of Costus speciosus.</title>
        <authorList>
            <person name="Thawai C."/>
        </authorList>
    </citation>
    <scope>NUCLEOTIDE SEQUENCE [LARGE SCALE GENOMIC DNA]</scope>
    <source>
        <strain evidence="1 2">CS1-12</strain>
    </source>
</reference>
<evidence type="ECO:0008006" key="3">
    <source>
        <dbReference type="Google" id="ProtNLM"/>
    </source>
</evidence>
<dbReference type="Gene3D" id="3.10.28.10">
    <property type="entry name" value="Homing endonucleases"/>
    <property type="match status" value="1"/>
</dbReference>
<dbReference type="AlphaFoldDB" id="A0A3B0A5J3"/>
<gene>
    <name evidence="1" type="ORF">D7193_15805</name>
</gene>
<evidence type="ECO:0000313" key="2">
    <source>
        <dbReference type="Proteomes" id="UP000279968"/>
    </source>
</evidence>
<name>A0A3B0A5J3_9ACTN</name>
<proteinExistence type="predicted"/>
<keyword evidence="2" id="KW-1185">Reference proteome</keyword>
<evidence type="ECO:0000313" key="1">
    <source>
        <dbReference type="EMBL" id="RKN56018.1"/>
    </source>
</evidence>
<comment type="caution">
    <text evidence="1">The sequence shown here is derived from an EMBL/GenBank/DDBJ whole genome shotgun (WGS) entry which is preliminary data.</text>
</comment>
<organism evidence="1 2">
    <name type="scientific">Micromonospora costi</name>
    <dbReference type="NCBI Taxonomy" id="1530042"/>
    <lineage>
        <taxon>Bacteria</taxon>
        <taxon>Bacillati</taxon>
        <taxon>Actinomycetota</taxon>
        <taxon>Actinomycetes</taxon>
        <taxon>Micromonosporales</taxon>
        <taxon>Micromonosporaceae</taxon>
        <taxon>Micromonospora</taxon>
    </lineage>
</organism>
<dbReference type="Proteomes" id="UP000279968">
    <property type="component" value="Unassembled WGS sequence"/>
</dbReference>
<accession>A0A3B0A5J3</accession>
<dbReference type="InterPro" id="IPR027434">
    <property type="entry name" value="Homing_endonucl"/>
</dbReference>